<organism evidence="1 2">
    <name type="scientific">Bacteroides fragilis CL07T12C05</name>
    <dbReference type="NCBI Taxonomy" id="997883"/>
    <lineage>
        <taxon>Bacteria</taxon>
        <taxon>Pseudomonadati</taxon>
        <taxon>Bacteroidota</taxon>
        <taxon>Bacteroidia</taxon>
        <taxon>Bacteroidales</taxon>
        <taxon>Bacteroidaceae</taxon>
        <taxon>Bacteroides</taxon>
    </lineage>
</organism>
<dbReference type="RefSeq" id="WP_005788076.1">
    <property type="nucleotide sequence ID" value="NZ_JH724215.1"/>
</dbReference>
<reference evidence="1 2" key="1">
    <citation type="submission" date="2012-02" db="EMBL/GenBank/DDBJ databases">
        <title>The Genome Sequence of Bacteroides fragilis CL07T12C05.</title>
        <authorList>
            <consortium name="The Broad Institute Genome Sequencing Platform"/>
            <person name="Earl A."/>
            <person name="Ward D."/>
            <person name="Feldgarden M."/>
            <person name="Gevers D."/>
            <person name="Zitomersky N.L."/>
            <person name="Coyne M.J."/>
            <person name="Comstock L.E."/>
            <person name="Young S.K."/>
            <person name="Zeng Q."/>
            <person name="Gargeya S."/>
            <person name="Fitzgerald M."/>
            <person name="Haas B."/>
            <person name="Abouelleil A."/>
            <person name="Alvarado L."/>
            <person name="Arachchi H.M."/>
            <person name="Berlin A."/>
            <person name="Chapman S.B."/>
            <person name="Gearin G."/>
            <person name="Goldberg J."/>
            <person name="Griggs A."/>
            <person name="Gujja S."/>
            <person name="Hansen M."/>
            <person name="Heiman D."/>
            <person name="Howarth C."/>
            <person name="Larimer J."/>
            <person name="Lui A."/>
            <person name="MacDonald P.J.P."/>
            <person name="McCowen C."/>
            <person name="Montmayeur A."/>
            <person name="Murphy C."/>
            <person name="Neiman D."/>
            <person name="Pearson M."/>
            <person name="Priest M."/>
            <person name="Roberts A."/>
            <person name="Saif S."/>
            <person name="Shea T."/>
            <person name="Sisk P."/>
            <person name="Stolte C."/>
            <person name="Sykes S."/>
            <person name="Wortman J."/>
            <person name="Nusbaum C."/>
            <person name="Birren B."/>
        </authorList>
    </citation>
    <scope>NUCLEOTIDE SEQUENCE [LARGE SCALE GENOMIC DNA]</scope>
    <source>
        <strain evidence="1 2">CL07T12C05</strain>
    </source>
</reference>
<evidence type="ECO:0000313" key="1">
    <source>
        <dbReference type="EMBL" id="EIY94916.1"/>
    </source>
</evidence>
<dbReference type="HOGENOM" id="CLU_147176_1_0_10"/>
<comment type="caution">
    <text evidence="1">The sequence shown here is derived from an EMBL/GenBank/DDBJ whole genome shotgun (WGS) entry which is preliminary data.</text>
</comment>
<evidence type="ECO:0008006" key="3">
    <source>
        <dbReference type="Google" id="ProtNLM"/>
    </source>
</evidence>
<sequence>MTLMKTLNFMKTLFLLVAIVGLSSCGDKYYSDDYLRNSNAKLCGKTWVNDSEKNDVDEWVRHTLKFDDNGRLAETYAYYHVNESQPYRTETNNLTWSWIDDTMEGIVFDYGVNGVTYFDNVWVREHNMSGKLNGKVVVFVDSKYNRN</sequence>
<dbReference type="EMBL" id="AGXN01000014">
    <property type="protein sequence ID" value="EIY94916.1"/>
    <property type="molecule type" value="Genomic_DNA"/>
</dbReference>
<proteinExistence type="predicted"/>
<dbReference type="Proteomes" id="UP000003879">
    <property type="component" value="Unassembled WGS sequence"/>
</dbReference>
<gene>
    <name evidence="1" type="ORF">HMPREF1056_02744</name>
</gene>
<accession>A0A0E2ANT4</accession>
<dbReference type="GeneID" id="60367664"/>
<dbReference type="PROSITE" id="PS51257">
    <property type="entry name" value="PROKAR_LIPOPROTEIN"/>
    <property type="match status" value="1"/>
</dbReference>
<dbReference type="PATRIC" id="fig|997883.3.peg.2852"/>
<protein>
    <recommendedName>
        <fullName evidence="3">Lipoprotein</fullName>
    </recommendedName>
</protein>
<evidence type="ECO:0000313" key="2">
    <source>
        <dbReference type="Proteomes" id="UP000003879"/>
    </source>
</evidence>
<dbReference type="AlphaFoldDB" id="A0A0E2ANT4"/>
<name>A0A0E2ANT4_BACFG</name>